<evidence type="ECO:0000313" key="1">
    <source>
        <dbReference type="EMBL" id="KAK9988434.1"/>
    </source>
</evidence>
<dbReference type="EMBL" id="JAZDWU010000010">
    <property type="protein sequence ID" value="KAK9988434.1"/>
    <property type="molecule type" value="Genomic_DNA"/>
</dbReference>
<evidence type="ECO:0000313" key="2">
    <source>
        <dbReference type="Proteomes" id="UP001459277"/>
    </source>
</evidence>
<reference evidence="1 2" key="1">
    <citation type="submission" date="2024-01" db="EMBL/GenBank/DDBJ databases">
        <title>A telomere-to-telomere, gap-free genome of sweet tea (Lithocarpus litseifolius).</title>
        <authorList>
            <person name="Zhou J."/>
        </authorList>
    </citation>
    <scope>NUCLEOTIDE SEQUENCE [LARGE SCALE GENOMIC DNA]</scope>
    <source>
        <strain evidence="1">Zhou-2022a</strain>
        <tissue evidence="1">Leaf</tissue>
    </source>
</reference>
<dbReference type="AlphaFoldDB" id="A0AAW2BQZ1"/>
<protein>
    <submittedName>
        <fullName evidence="1">Uncharacterized protein</fullName>
    </submittedName>
</protein>
<name>A0AAW2BQZ1_9ROSI</name>
<dbReference type="Proteomes" id="UP001459277">
    <property type="component" value="Unassembled WGS sequence"/>
</dbReference>
<gene>
    <name evidence="1" type="ORF">SO802_028673</name>
</gene>
<keyword evidence="2" id="KW-1185">Reference proteome</keyword>
<accession>A0AAW2BQZ1</accession>
<organism evidence="1 2">
    <name type="scientific">Lithocarpus litseifolius</name>
    <dbReference type="NCBI Taxonomy" id="425828"/>
    <lineage>
        <taxon>Eukaryota</taxon>
        <taxon>Viridiplantae</taxon>
        <taxon>Streptophyta</taxon>
        <taxon>Embryophyta</taxon>
        <taxon>Tracheophyta</taxon>
        <taxon>Spermatophyta</taxon>
        <taxon>Magnoliopsida</taxon>
        <taxon>eudicotyledons</taxon>
        <taxon>Gunneridae</taxon>
        <taxon>Pentapetalae</taxon>
        <taxon>rosids</taxon>
        <taxon>fabids</taxon>
        <taxon>Fagales</taxon>
        <taxon>Fagaceae</taxon>
        <taxon>Lithocarpus</taxon>
    </lineage>
</organism>
<sequence length="134" mass="14241">MKMLGVRLVGLSHSLEKGLPLAKLRTSASTNSIKNHKSLEASAVVGKLSDTVHSVPDSSMLEMMSLFGSTSSSPLLANLWPNRVHVEDSGGRGEGEGKINKAYKYLSQQKGLTLEGISKAYKSCNTHTPGTDVG</sequence>
<proteinExistence type="predicted"/>
<comment type="caution">
    <text evidence="1">The sequence shown here is derived from an EMBL/GenBank/DDBJ whole genome shotgun (WGS) entry which is preliminary data.</text>
</comment>